<dbReference type="EMBL" id="AP023098">
    <property type="protein sequence ID" value="BCE83631.1"/>
    <property type="molecule type" value="Genomic_DNA"/>
</dbReference>
<reference evidence="1" key="1">
    <citation type="submission" date="2020-05" db="EMBL/GenBank/DDBJ databases">
        <title>Complete genome sequence of Bradyrhizobium diazoefficiens XF9 isolated from soybean nodule.</title>
        <authorList>
            <person name="Noda R."/>
            <person name="Kakizaki K."/>
            <person name="Minamisawa K."/>
        </authorList>
    </citation>
    <scope>NUCLEOTIDE SEQUENCE</scope>
    <source>
        <strain evidence="1">XF9</strain>
    </source>
</reference>
<accession>A0A810C8P4</accession>
<dbReference type="AlphaFoldDB" id="A0A810C8P4"/>
<gene>
    <name evidence="1" type="ORF">XF9B_50520</name>
</gene>
<organism evidence="1">
    <name type="scientific">Bradyrhizobium diazoefficiens</name>
    <dbReference type="NCBI Taxonomy" id="1355477"/>
    <lineage>
        <taxon>Bacteria</taxon>
        <taxon>Pseudomonadati</taxon>
        <taxon>Pseudomonadota</taxon>
        <taxon>Alphaproteobacteria</taxon>
        <taxon>Hyphomicrobiales</taxon>
        <taxon>Nitrobacteraceae</taxon>
        <taxon>Bradyrhizobium</taxon>
    </lineage>
</organism>
<protein>
    <submittedName>
        <fullName evidence="1">Uncharacterized protein</fullName>
    </submittedName>
</protein>
<proteinExistence type="predicted"/>
<evidence type="ECO:0000313" key="1">
    <source>
        <dbReference type="EMBL" id="BCE83631.1"/>
    </source>
</evidence>
<name>A0A810C8P4_9BRAD</name>
<sequence length="71" mass="7887">MRPDRPKRRYSIDMLLGWPLVDRCGLGAEVSASERLVLSRSHIPALLGNALVVPKHVVERGIDDARADGFH</sequence>